<sequence>MNKSLFLLLFSCLFLSLNASAAQPTYKVSDVSAYPDCKLLLGMRVNPASYVSCYENKFVNYKDFSTKSCYLRHGKYVVDIMCHTTSASWPLYRAAGFFQNSAQCPPDHEKVEDGYVVSCEPIVPACEYGENPDGTCMDACQFKKSIDETKLLQWVAYVYGEQVTGACYGDFGATRCELGRVPSDTTLCTDVESGQWTQNTLCHGNFQFTGNQCEGGTLFWGKDGPDTPIIPDDPIHDPDDPTGDIEDPSVLPDGSTNTVNPPDTEKKPDVEDPDTDDSTDMAVLNAIKGLNSDVNKALNDMNIDINQASADVQNQIIALNASMVTNTQAIQKQQINDNKIYENTKALIQQANADITTAVNKNTNAINGVGDDVEKIAGAMDGIAEDVSGISDILDGIANTDTSGAGTGGTCIESQTCTGFYESAYPDGLGGLVSGQLDNLKHNTIDNFVSSFGDLDLSSAKRPSFVLPVPFFGDFSFEEQISFDWVFGFIRAVLIMTSVFAARRIIFGG</sequence>
<feature type="chain" id="PRO_5043343780" evidence="3">
    <location>
        <begin position="22"/>
        <end position="509"/>
    </location>
</feature>
<name>A0A227JJT0_VIBPH</name>
<dbReference type="AlphaFoldDB" id="A0A227JJT0"/>
<dbReference type="EMBL" id="NIXT01000011">
    <property type="protein sequence ID" value="OXE34775.1"/>
    <property type="molecule type" value="Genomic_DNA"/>
</dbReference>
<evidence type="ECO:0000313" key="5">
    <source>
        <dbReference type="Proteomes" id="UP000214596"/>
    </source>
</evidence>
<keyword evidence="2" id="KW-0812">Transmembrane</keyword>
<keyword evidence="3" id="KW-0732">Signal</keyword>
<feature type="transmembrane region" description="Helical" evidence="2">
    <location>
        <begin position="485"/>
        <end position="506"/>
    </location>
</feature>
<keyword evidence="2" id="KW-0472">Membrane</keyword>
<proteinExistence type="predicted"/>
<reference evidence="4 5" key="1">
    <citation type="journal article" date="2017" name="Appl. Environ. Microbiol.">
        <title>Parallel evolution of two clades of a major Atlantic endemic Vibrio parahaemolyticus pathogen lineage by independent acquisition of related pathogenicity islands.</title>
        <authorList>
            <person name="Xu F."/>
            <person name="Gonzalez-Escalona N."/>
            <person name="Drees K.P."/>
            <person name="Sebra R.P."/>
            <person name="Cooper V.S."/>
            <person name="Jones S.H."/>
            <person name="Whistler C.A."/>
        </authorList>
    </citation>
    <scope>NUCLEOTIDE SEQUENCE [LARGE SCALE GENOMIC DNA]</scope>
    <source>
        <strain evidence="4 5">MAVP-3</strain>
    </source>
</reference>
<evidence type="ECO:0000313" key="4">
    <source>
        <dbReference type="EMBL" id="OXE34775.1"/>
    </source>
</evidence>
<keyword evidence="2" id="KW-1133">Transmembrane helix</keyword>
<evidence type="ECO:0000256" key="2">
    <source>
        <dbReference type="SAM" id="Phobius"/>
    </source>
</evidence>
<evidence type="ECO:0000256" key="3">
    <source>
        <dbReference type="SAM" id="SignalP"/>
    </source>
</evidence>
<gene>
    <name evidence="4" type="ORF">CA163_00635</name>
</gene>
<accession>A0A227JJT0</accession>
<feature type="region of interest" description="Disordered" evidence="1">
    <location>
        <begin position="220"/>
        <end position="279"/>
    </location>
</feature>
<feature type="signal peptide" evidence="3">
    <location>
        <begin position="1"/>
        <end position="21"/>
    </location>
</feature>
<dbReference type="RefSeq" id="WP_029811602.1">
    <property type="nucleotide sequence ID" value="NZ_JANFTU010000026.1"/>
</dbReference>
<comment type="caution">
    <text evidence="4">The sequence shown here is derived from an EMBL/GenBank/DDBJ whole genome shotgun (WGS) entry which is preliminary data.</text>
</comment>
<dbReference type="Proteomes" id="UP000214596">
    <property type="component" value="Unassembled WGS sequence"/>
</dbReference>
<organism evidence="4 5">
    <name type="scientific">Vibrio parahaemolyticus</name>
    <dbReference type="NCBI Taxonomy" id="670"/>
    <lineage>
        <taxon>Bacteria</taxon>
        <taxon>Pseudomonadati</taxon>
        <taxon>Pseudomonadota</taxon>
        <taxon>Gammaproteobacteria</taxon>
        <taxon>Vibrionales</taxon>
        <taxon>Vibrionaceae</taxon>
        <taxon>Vibrio</taxon>
    </lineage>
</organism>
<protein>
    <submittedName>
        <fullName evidence="4">Methyl-accepting chemotaxis protein</fullName>
    </submittedName>
</protein>
<evidence type="ECO:0000256" key="1">
    <source>
        <dbReference type="SAM" id="MobiDB-lite"/>
    </source>
</evidence>